<reference evidence="5 6" key="2">
    <citation type="submission" date="2020-06" db="EMBL/GenBank/DDBJ databases">
        <title>Antribacter stalactiti gen. nov., sp. nov., a new member of the family Nacardiaceae isolated from a cave.</title>
        <authorList>
            <person name="Kim I.S."/>
        </authorList>
    </citation>
    <scope>NUCLEOTIDE SEQUENCE [LARGE SCALE GENOMIC DNA]</scope>
    <source>
        <strain evidence="5 6">YC2-7</strain>
    </source>
</reference>
<dbReference type="AlphaFoldDB" id="A0A848KJG1"/>
<evidence type="ECO:0000313" key="5">
    <source>
        <dbReference type="EMBL" id="NMN98409.1"/>
    </source>
</evidence>
<dbReference type="PROSITE" id="PS00455">
    <property type="entry name" value="AMP_BINDING"/>
    <property type="match status" value="1"/>
</dbReference>
<comment type="similarity">
    <text evidence="1">Belongs to the ATP-dependent AMP-binding enzyme family.</text>
</comment>
<organism evidence="5 6">
    <name type="scientific">Antrihabitans stalactiti</name>
    <dbReference type="NCBI Taxonomy" id="2584121"/>
    <lineage>
        <taxon>Bacteria</taxon>
        <taxon>Bacillati</taxon>
        <taxon>Actinomycetota</taxon>
        <taxon>Actinomycetes</taxon>
        <taxon>Mycobacteriales</taxon>
        <taxon>Nocardiaceae</taxon>
        <taxon>Antrihabitans</taxon>
    </lineage>
</organism>
<keyword evidence="6" id="KW-1185">Reference proteome</keyword>
<keyword evidence="2 5" id="KW-0436">Ligase</keyword>
<dbReference type="EMBL" id="VCQU01000010">
    <property type="protein sequence ID" value="NMN98409.1"/>
    <property type="molecule type" value="Genomic_DNA"/>
</dbReference>
<dbReference type="InterPro" id="IPR042099">
    <property type="entry name" value="ANL_N_sf"/>
</dbReference>
<evidence type="ECO:0000256" key="1">
    <source>
        <dbReference type="ARBA" id="ARBA00006432"/>
    </source>
</evidence>
<dbReference type="InterPro" id="IPR025110">
    <property type="entry name" value="AMP-bd_C"/>
</dbReference>
<dbReference type="GO" id="GO:0006631">
    <property type="term" value="P:fatty acid metabolic process"/>
    <property type="evidence" value="ECO:0007669"/>
    <property type="project" value="TreeGrafter"/>
</dbReference>
<reference evidence="5 6" key="1">
    <citation type="submission" date="2019-05" db="EMBL/GenBank/DDBJ databases">
        <authorList>
            <person name="Lee S.D."/>
        </authorList>
    </citation>
    <scope>NUCLEOTIDE SEQUENCE [LARGE SCALE GENOMIC DNA]</scope>
    <source>
        <strain evidence="5 6">YC2-7</strain>
    </source>
</reference>
<protein>
    <submittedName>
        <fullName evidence="5">Long-chain fatty acid--CoA ligase</fullName>
    </submittedName>
</protein>
<dbReference type="InterPro" id="IPR045851">
    <property type="entry name" value="AMP-bd_C_sf"/>
</dbReference>
<evidence type="ECO:0000313" key="6">
    <source>
        <dbReference type="Proteomes" id="UP000535543"/>
    </source>
</evidence>
<gene>
    <name evidence="5" type="ORF">FGL95_25535</name>
</gene>
<feature type="domain" description="AMP-dependent synthetase/ligase" evidence="3">
    <location>
        <begin position="17"/>
        <end position="356"/>
    </location>
</feature>
<proteinExistence type="inferred from homology"/>
<feature type="domain" description="AMP-binding enzyme C-terminal" evidence="4">
    <location>
        <begin position="406"/>
        <end position="483"/>
    </location>
</feature>
<evidence type="ECO:0000256" key="2">
    <source>
        <dbReference type="ARBA" id="ARBA00022598"/>
    </source>
</evidence>
<dbReference type="Proteomes" id="UP000535543">
    <property type="component" value="Unassembled WGS sequence"/>
</dbReference>
<name>A0A848KJG1_9NOCA</name>
<dbReference type="Gene3D" id="3.40.50.12780">
    <property type="entry name" value="N-terminal domain of ligase-like"/>
    <property type="match status" value="1"/>
</dbReference>
<evidence type="ECO:0000259" key="3">
    <source>
        <dbReference type="Pfam" id="PF00501"/>
    </source>
</evidence>
<dbReference type="PANTHER" id="PTHR43201:SF5">
    <property type="entry name" value="MEDIUM-CHAIN ACYL-COA LIGASE ACSF2, MITOCHONDRIAL"/>
    <property type="match status" value="1"/>
</dbReference>
<dbReference type="SUPFAM" id="SSF56801">
    <property type="entry name" value="Acetyl-CoA synthetase-like"/>
    <property type="match status" value="1"/>
</dbReference>
<comment type="caution">
    <text evidence="5">The sequence shown here is derived from an EMBL/GenBank/DDBJ whole genome shotgun (WGS) entry which is preliminary data.</text>
</comment>
<accession>A0A848KJG1</accession>
<dbReference type="RefSeq" id="WP_169592650.1">
    <property type="nucleotide sequence ID" value="NZ_VCQU01000010.1"/>
</dbReference>
<evidence type="ECO:0000259" key="4">
    <source>
        <dbReference type="Pfam" id="PF13193"/>
    </source>
</evidence>
<dbReference type="GO" id="GO:0031956">
    <property type="term" value="F:medium-chain fatty acid-CoA ligase activity"/>
    <property type="evidence" value="ECO:0007669"/>
    <property type="project" value="TreeGrafter"/>
</dbReference>
<dbReference type="Gene3D" id="3.30.300.30">
    <property type="match status" value="1"/>
</dbReference>
<dbReference type="InterPro" id="IPR020845">
    <property type="entry name" value="AMP-binding_CS"/>
</dbReference>
<dbReference type="Pfam" id="PF13193">
    <property type="entry name" value="AMP-binding_C"/>
    <property type="match status" value="1"/>
</dbReference>
<dbReference type="Pfam" id="PF00501">
    <property type="entry name" value="AMP-binding"/>
    <property type="match status" value="1"/>
</dbReference>
<dbReference type="PANTHER" id="PTHR43201">
    <property type="entry name" value="ACYL-COA SYNTHETASE"/>
    <property type="match status" value="1"/>
</dbReference>
<sequence>MTPLEPRITDHFAALCDARAAAEPDGPAIGDGNKELTNRELLNRVVVADAQLREHGATAGDVVAIRLPSGLEFVIFLFAAWRSGCTVTPINPGLLEDELLYQLSDSGAALVVDLDGSTPTPGLPVIAVRNSPVAGVDTTSDPVVDGDSLALLIYTSGTTGRPKGVMLTHANIVAMATMGARSLGITRADSSLLILPLFHVNGIVVSVLIPMLYGGSTIIAGRFDPATFFDLVAKVRPSYFSGVPTIYSMLAAVPDRGAVDTSSLRFGLCGAAPAPNGLLEEFESRFGFPIVEGYGLSEGTCASTVNPWDGLRKPGTVGLPMPGQEVRIVDADGAGVGAGVTGEVQISGENVMAGYLGKPEDTRAVLADGWLKTGDLGHLDVDGYLVIDGRVKDMIIRGGENIYPREIEDVLASHPDVIDVAVVGRPDEKWGEIVTAFITTGRDSDASRMFDALEELCQAQLAPYKRPAVMSVLPALPLNPVGKIDKLRLRSIAIETQLSRGRV</sequence>
<dbReference type="InterPro" id="IPR000873">
    <property type="entry name" value="AMP-dep_synth/lig_dom"/>
</dbReference>